<dbReference type="Proteomes" id="UP000638648">
    <property type="component" value="Unassembled WGS sequence"/>
</dbReference>
<reference evidence="1" key="1">
    <citation type="submission" date="2020-10" db="EMBL/GenBank/DDBJ databases">
        <title>Sequencing the genomes of 1000 actinobacteria strains.</title>
        <authorList>
            <person name="Klenk H.-P."/>
        </authorList>
    </citation>
    <scope>NUCLEOTIDE SEQUENCE</scope>
    <source>
        <strain evidence="1">DSM 45354</strain>
    </source>
</reference>
<dbReference type="EMBL" id="JADBEM010000001">
    <property type="protein sequence ID" value="MBE1606240.1"/>
    <property type="molecule type" value="Genomic_DNA"/>
</dbReference>
<name>A0A927RBN1_9ACTN</name>
<accession>A0A927RBN1</accession>
<proteinExistence type="predicted"/>
<protein>
    <submittedName>
        <fullName evidence="1">Uncharacterized protein</fullName>
    </submittedName>
</protein>
<keyword evidence="2" id="KW-1185">Reference proteome</keyword>
<sequence length="395" mass="40959">MAADLWPYSQRQGGLVNDLEHEALWLAVDDGILPGQPSTAFAVSTSAGTWTVQPGRLLIAGHVLSLDAQVPGSIPVPTSGTQQSVVVAYLDRTTAPWTYGVALRTGTAGAGRPTLPKSPTDRYEVALRAFTVDSTGAVTLLADERPFINRIGGPTLRAIGADPSAVPLTVQGASGQTADLASIRDSASNAAVSVSAGRRVGIGVPAPGSSTLHVSAVATTDTTQRLTRRASQTGDLLQIVTEAGTSLVNVDNIGNLTVAGNIVSSDTTDWATYIPNWGNAGSPTFAVRTGRWRRIGRKTVAFQIYVKIGTTAGSGTLPVWAGLPTNPARIVRQVFVGHTEGPGYTLSAVTWPDGTVAANAIDRILYVNASVTANLLGSDCAAGMQFSIAGVYEEL</sequence>
<gene>
    <name evidence="1" type="ORF">HEB94_003088</name>
</gene>
<dbReference type="RefSeq" id="WP_192750402.1">
    <property type="nucleotide sequence ID" value="NZ_BAABJL010000011.1"/>
</dbReference>
<evidence type="ECO:0000313" key="2">
    <source>
        <dbReference type="Proteomes" id="UP000638648"/>
    </source>
</evidence>
<evidence type="ECO:0000313" key="1">
    <source>
        <dbReference type="EMBL" id="MBE1606240.1"/>
    </source>
</evidence>
<organism evidence="1 2">
    <name type="scientific">Actinopolymorpha pittospori</name>
    <dbReference type="NCBI Taxonomy" id="648752"/>
    <lineage>
        <taxon>Bacteria</taxon>
        <taxon>Bacillati</taxon>
        <taxon>Actinomycetota</taxon>
        <taxon>Actinomycetes</taxon>
        <taxon>Propionibacteriales</taxon>
        <taxon>Actinopolymorphaceae</taxon>
        <taxon>Actinopolymorpha</taxon>
    </lineage>
</organism>
<comment type="caution">
    <text evidence="1">The sequence shown here is derived from an EMBL/GenBank/DDBJ whole genome shotgun (WGS) entry which is preliminary data.</text>
</comment>
<dbReference type="AlphaFoldDB" id="A0A927RBN1"/>